<evidence type="ECO:0000313" key="1">
    <source>
        <dbReference type="EMBL" id="KAJ8674482.1"/>
    </source>
</evidence>
<organism evidence="1 2">
    <name type="scientific">Eretmocerus hayati</name>
    <dbReference type="NCBI Taxonomy" id="131215"/>
    <lineage>
        <taxon>Eukaryota</taxon>
        <taxon>Metazoa</taxon>
        <taxon>Ecdysozoa</taxon>
        <taxon>Arthropoda</taxon>
        <taxon>Hexapoda</taxon>
        <taxon>Insecta</taxon>
        <taxon>Pterygota</taxon>
        <taxon>Neoptera</taxon>
        <taxon>Endopterygota</taxon>
        <taxon>Hymenoptera</taxon>
        <taxon>Apocrita</taxon>
        <taxon>Proctotrupomorpha</taxon>
        <taxon>Chalcidoidea</taxon>
        <taxon>Aphelinidae</taxon>
        <taxon>Aphelininae</taxon>
        <taxon>Eretmocerus</taxon>
    </lineage>
</organism>
<comment type="caution">
    <text evidence="1">The sequence shown here is derived from an EMBL/GenBank/DDBJ whole genome shotgun (WGS) entry which is preliminary data.</text>
</comment>
<sequence>MCAQFIIKQISNIDVRLLIFSCIINFVGSIKCAGSGFSKRLEELEEPVEEGGINIIDQKTGRIVWCKLEGYNLWPCVIMDCQDLNCRPPKFAHQWVMLYGDYKTAQRTASFYQAMEIIANKVCIRQESESKKLLLVFLAKLRRDASQELQAAFSLDDYLIRLKACMSSLQIINSCRSGELERLCCSDYSRLCRSDTDDSSRTFDAILRDVTKNSFILTVSKKFAKTVKLVVPEGIKLYLDLLLQQRERAGINGENDYLFGLPENNGREKVYLETICTLREFAAEIEVPNPELLTATRLRKHQLNQSTSQQTQCVEIHLTDEDKDELARFMRHEADIHHPRIHRWADVRGSDDSKSGESKNSFPGDIVDELAGFMGHHSHIHHPRIYRQADVRENDDSESEESNNSCIPDLEDFPSEVDDLWYLNDFSASKDIPGTTGMY</sequence>
<protein>
    <submittedName>
        <fullName evidence="1">Uncharacterized protein</fullName>
    </submittedName>
</protein>
<proteinExistence type="predicted"/>
<name>A0ACC2NTN6_9HYME</name>
<keyword evidence="2" id="KW-1185">Reference proteome</keyword>
<dbReference type="Proteomes" id="UP001239111">
    <property type="component" value="Chromosome 3"/>
</dbReference>
<evidence type="ECO:0000313" key="2">
    <source>
        <dbReference type="Proteomes" id="UP001239111"/>
    </source>
</evidence>
<dbReference type="EMBL" id="CM056743">
    <property type="protein sequence ID" value="KAJ8674482.1"/>
    <property type="molecule type" value="Genomic_DNA"/>
</dbReference>
<gene>
    <name evidence="1" type="ORF">QAD02_005744</name>
</gene>
<reference evidence="1" key="1">
    <citation type="submission" date="2023-04" db="EMBL/GenBank/DDBJ databases">
        <title>A chromosome-level genome assembly of the parasitoid wasp Eretmocerus hayati.</title>
        <authorList>
            <person name="Zhong Y."/>
            <person name="Liu S."/>
            <person name="Liu Y."/>
        </authorList>
    </citation>
    <scope>NUCLEOTIDE SEQUENCE</scope>
    <source>
        <strain evidence="1">ZJU_SS_LIU_2023</strain>
    </source>
</reference>
<accession>A0ACC2NTN6</accession>